<name>A0A7U2I3J1_PHANO</name>
<proteinExistence type="predicted"/>
<protein>
    <submittedName>
        <fullName evidence="1">Uncharacterized protein</fullName>
    </submittedName>
</protein>
<keyword evidence="2" id="KW-1185">Reference proteome</keyword>
<organism evidence="1 2">
    <name type="scientific">Phaeosphaeria nodorum (strain SN15 / ATCC MYA-4574 / FGSC 10173)</name>
    <name type="common">Glume blotch fungus</name>
    <name type="synonym">Parastagonospora nodorum</name>
    <dbReference type="NCBI Taxonomy" id="321614"/>
    <lineage>
        <taxon>Eukaryota</taxon>
        <taxon>Fungi</taxon>
        <taxon>Dikarya</taxon>
        <taxon>Ascomycota</taxon>
        <taxon>Pezizomycotina</taxon>
        <taxon>Dothideomycetes</taxon>
        <taxon>Pleosporomycetidae</taxon>
        <taxon>Pleosporales</taxon>
        <taxon>Pleosporineae</taxon>
        <taxon>Phaeosphaeriaceae</taxon>
        <taxon>Parastagonospora</taxon>
    </lineage>
</organism>
<dbReference type="AlphaFoldDB" id="A0A7U2I3J1"/>
<reference evidence="2" key="1">
    <citation type="journal article" date="2021" name="BMC Genomics">
        <title>Chromosome-level genome assembly and manually-curated proteome of model necrotroph Parastagonospora nodorum Sn15 reveals a genome-wide trove of candidate effector homologs, and redundancy of virulence-related functions within an accessory chromosome.</title>
        <authorList>
            <person name="Bertazzoni S."/>
            <person name="Jones D.A.B."/>
            <person name="Phan H.T."/>
            <person name="Tan K.-C."/>
            <person name="Hane J.K."/>
        </authorList>
    </citation>
    <scope>NUCLEOTIDE SEQUENCE [LARGE SCALE GENOMIC DNA]</scope>
    <source>
        <strain evidence="2">SN15 / ATCC MYA-4574 / FGSC 10173)</strain>
    </source>
</reference>
<evidence type="ECO:0000313" key="1">
    <source>
        <dbReference type="EMBL" id="QRD00454.1"/>
    </source>
</evidence>
<dbReference type="RefSeq" id="XP_001799322.1">
    <property type="nucleotide sequence ID" value="XM_001799270.1"/>
</dbReference>
<gene>
    <name evidence="1" type="ORF">JI435_090190</name>
</gene>
<evidence type="ECO:0000313" key="2">
    <source>
        <dbReference type="Proteomes" id="UP000663193"/>
    </source>
</evidence>
<accession>A0A7U2I3J1</accession>
<dbReference type="VEuPathDB" id="FungiDB:JI435_090190"/>
<dbReference type="EMBL" id="CP069033">
    <property type="protein sequence ID" value="QRD00454.1"/>
    <property type="molecule type" value="Genomic_DNA"/>
</dbReference>
<dbReference type="Proteomes" id="UP000663193">
    <property type="component" value="Chromosome 11"/>
</dbReference>
<sequence>MSFEAFRFLELPAQLRCMVYEDLKIETRRHVFKMSEALECKHWTVADGAHRSITLVRKLLAVAILATCWQVQCEVVEYLRSRLRDLKRDPVRFILGYGGAAVLSDHCGPLAECFNDPVSPSLSTYIREITNRRSSFFEYARSLAFEPHDKLIVTGEAQLCTKKNASRPCAAHGRLAE</sequence>
<dbReference type="OrthoDB" id="5314997at2759"/>
<dbReference type="KEGG" id="pno:SNOG_09019"/>